<protein>
    <submittedName>
        <fullName evidence="2">Uncharacterized protein</fullName>
    </submittedName>
</protein>
<dbReference type="STRING" id="1328759.A0A5C2S409"/>
<keyword evidence="1" id="KW-1133">Transmembrane helix</keyword>
<keyword evidence="3" id="KW-1185">Reference proteome</keyword>
<reference evidence="2" key="1">
    <citation type="journal article" date="2018" name="Genome Biol. Evol.">
        <title>Genomics and development of Lentinus tigrinus, a white-rot wood-decaying mushroom with dimorphic fruiting bodies.</title>
        <authorList>
            <person name="Wu B."/>
            <person name="Xu Z."/>
            <person name="Knudson A."/>
            <person name="Carlson A."/>
            <person name="Chen N."/>
            <person name="Kovaka S."/>
            <person name="LaButti K."/>
            <person name="Lipzen A."/>
            <person name="Pennachio C."/>
            <person name="Riley R."/>
            <person name="Schakwitz W."/>
            <person name="Umezawa K."/>
            <person name="Ohm R.A."/>
            <person name="Grigoriev I.V."/>
            <person name="Nagy L.G."/>
            <person name="Gibbons J."/>
            <person name="Hibbett D."/>
        </authorList>
    </citation>
    <scope>NUCLEOTIDE SEQUENCE [LARGE SCALE GENOMIC DNA]</scope>
    <source>
        <strain evidence="2">ALCF2SS1-6</strain>
    </source>
</reference>
<dbReference type="EMBL" id="ML122276">
    <property type="protein sequence ID" value="RPD58251.1"/>
    <property type="molecule type" value="Genomic_DNA"/>
</dbReference>
<proteinExistence type="predicted"/>
<evidence type="ECO:0000313" key="3">
    <source>
        <dbReference type="Proteomes" id="UP000313359"/>
    </source>
</evidence>
<name>A0A5C2S409_9APHY</name>
<keyword evidence="1" id="KW-0812">Transmembrane</keyword>
<dbReference type="AlphaFoldDB" id="A0A5C2S409"/>
<dbReference type="OrthoDB" id="4480078at2759"/>
<evidence type="ECO:0000256" key="1">
    <source>
        <dbReference type="SAM" id="Phobius"/>
    </source>
</evidence>
<evidence type="ECO:0000313" key="2">
    <source>
        <dbReference type="EMBL" id="RPD58251.1"/>
    </source>
</evidence>
<sequence length="254" mass="28348">MPFGRPLYGRIFLGTMVVAAAYAYHTITRLEAKYPPRRLETFSTEAFRATSNPATHRTSPADIDVYTARVPAAGLRLDSESHSSDADARIRSSSIEEAWTRTLLESPILRAEARFLGRSRSPGDCGEHGFYAGQRLLNVVFRVRRPPAPGEPLLVTWRMPDGAVAFAKRMAAWGAPWRLMTGGRQEYAVGEVDAEGMVEVGFAAAQDFEVVAEEGEAQKTVPGWLGRVHRGYAMLLLDERAEEIRRRANRDRER</sequence>
<organism evidence="2 3">
    <name type="scientific">Lentinus tigrinus ALCF2SS1-6</name>
    <dbReference type="NCBI Taxonomy" id="1328759"/>
    <lineage>
        <taxon>Eukaryota</taxon>
        <taxon>Fungi</taxon>
        <taxon>Dikarya</taxon>
        <taxon>Basidiomycota</taxon>
        <taxon>Agaricomycotina</taxon>
        <taxon>Agaricomycetes</taxon>
        <taxon>Polyporales</taxon>
        <taxon>Polyporaceae</taxon>
        <taxon>Lentinus</taxon>
    </lineage>
</organism>
<accession>A0A5C2S409</accession>
<feature type="transmembrane region" description="Helical" evidence="1">
    <location>
        <begin position="7"/>
        <end position="25"/>
    </location>
</feature>
<gene>
    <name evidence="2" type="ORF">L227DRAFT_577287</name>
</gene>
<keyword evidence="1" id="KW-0472">Membrane</keyword>
<dbReference type="Proteomes" id="UP000313359">
    <property type="component" value="Unassembled WGS sequence"/>
</dbReference>